<keyword evidence="1" id="KW-0812">Transmembrane</keyword>
<keyword evidence="1" id="KW-1133">Transmembrane helix</keyword>
<evidence type="ECO:0000313" key="2">
    <source>
        <dbReference type="EMBL" id="MDM8563060.1"/>
    </source>
</evidence>
<proteinExistence type="predicted"/>
<dbReference type="Proteomes" id="UP001171945">
    <property type="component" value="Unassembled WGS sequence"/>
</dbReference>
<keyword evidence="1" id="KW-0472">Membrane</keyword>
<name>A0ABT7VU01_9GAMM</name>
<evidence type="ECO:0000313" key="3">
    <source>
        <dbReference type="Proteomes" id="UP001171945"/>
    </source>
</evidence>
<protein>
    <recommendedName>
        <fullName evidence="4">PH domain-containing protein</fullName>
    </recommendedName>
</protein>
<reference evidence="2" key="1">
    <citation type="submission" date="2023-06" db="EMBL/GenBank/DDBJ databases">
        <title>Uncultivated large filamentous bacteria from sulfidic sediments reveal new species and different genomic features in energy metabolism and defense.</title>
        <authorList>
            <person name="Fonseca A."/>
        </authorList>
    </citation>
    <scope>NUCLEOTIDE SEQUENCE</scope>
    <source>
        <strain evidence="2">HSG4</strain>
    </source>
</reference>
<feature type="non-terminal residue" evidence="2">
    <location>
        <position position="118"/>
    </location>
</feature>
<comment type="caution">
    <text evidence="2">The sequence shown here is derived from an EMBL/GenBank/DDBJ whole genome shotgun (WGS) entry which is preliminary data.</text>
</comment>
<evidence type="ECO:0000256" key="1">
    <source>
        <dbReference type="SAM" id="Phobius"/>
    </source>
</evidence>
<gene>
    <name evidence="2" type="ORF">QUF54_06885</name>
</gene>
<dbReference type="EMBL" id="JAUCGM010000427">
    <property type="protein sequence ID" value="MDM8563060.1"/>
    <property type="molecule type" value="Genomic_DNA"/>
</dbReference>
<feature type="transmembrane region" description="Helical" evidence="1">
    <location>
        <begin position="96"/>
        <end position="116"/>
    </location>
</feature>
<evidence type="ECO:0008006" key="4">
    <source>
        <dbReference type="Google" id="ProtNLM"/>
    </source>
</evidence>
<accession>A0ABT7VU01</accession>
<sequence>MMNKEDKETEDWLAVLSGQSVSDANPKIVREAQALRMALKFREFQALPTEPEFHHPPNPQILKKVFKETGLEPGWDLKNIWKKISHSFQSLFRWKLTLPFPAVATVASLLVIILFIPP</sequence>
<organism evidence="2 3">
    <name type="scientific">Candidatus Marithioploca araucensis</name>
    <dbReference type="NCBI Taxonomy" id="70273"/>
    <lineage>
        <taxon>Bacteria</taxon>
        <taxon>Pseudomonadati</taxon>
        <taxon>Pseudomonadota</taxon>
        <taxon>Gammaproteobacteria</taxon>
        <taxon>Thiotrichales</taxon>
        <taxon>Thiotrichaceae</taxon>
        <taxon>Candidatus Marithioploca</taxon>
    </lineage>
</organism>
<keyword evidence="3" id="KW-1185">Reference proteome</keyword>